<dbReference type="Gene3D" id="3.40.50.720">
    <property type="entry name" value="NAD(P)-binding Rossmann-like Domain"/>
    <property type="match status" value="1"/>
</dbReference>
<dbReference type="InterPro" id="IPR052711">
    <property type="entry name" value="Zinc_ADH-like"/>
</dbReference>
<gene>
    <name evidence="2" type="ORF">GCM10009759_71610</name>
</gene>
<keyword evidence="3" id="KW-1185">Reference proteome</keyword>
<evidence type="ECO:0008006" key="4">
    <source>
        <dbReference type="Google" id="ProtNLM"/>
    </source>
</evidence>
<dbReference type="PANTHER" id="PTHR45033:SF2">
    <property type="entry name" value="ZINC-TYPE ALCOHOL DEHYDROGENASE-LIKE PROTEIN C1773.06C"/>
    <property type="match status" value="1"/>
</dbReference>
<reference evidence="2 3" key="1">
    <citation type="journal article" date="2019" name="Int. J. Syst. Evol. Microbiol.">
        <title>The Global Catalogue of Microorganisms (GCM) 10K type strain sequencing project: providing services to taxonomists for standard genome sequencing and annotation.</title>
        <authorList>
            <consortium name="The Broad Institute Genomics Platform"/>
            <consortium name="The Broad Institute Genome Sequencing Center for Infectious Disease"/>
            <person name="Wu L."/>
            <person name="Ma J."/>
        </authorList>
    </citation>
    <scope>NUCLEOTIDE SEQUENCE [LARGE SCALE GENOMIC DNA]</scope>
    <source>
        <strain evidence="2 3">JCM 14559</strain>
    </source>
</reference>
<evidence type="ECO:0000313" key="2">
    <source>
        <dbReference type="EMBL" id="GAA2121683.1"/>
    </source>
</evidence>
<dbReference type="Gene3D" id="3.90.180.10">
    <property type="entry name" value="Medium-chain alcohol dehydrogenases, catalytic domain"/>
    <property type="match status" value="1"/>
</dbReference>
<accession>A0ABN2Y3S3</accession>
<sequence>MCSPPVDRPERGSRAGVLTVCVPQPDGPPPGRSAHARTGPGTIRTATDKRTPRPDGRQSADGARRSTLRRPSPPATGHSRTSIRSGTAPPRRQPSAGAGRLPDDLLGEFAGGCRRAGSGAGRAGGEDAVDQQQQLVAGGGGPGVAEAGEFGGEQGGDVLAVLAGDGVAGVLGVGEGEVAAAAEVVPDEVVVTGERATIRWRYHFGTGPHGHGRPRRAHRDGRLPLRDRPADRRPAALRLRRLFASGAVLRPVAVGSRAQFRALDEVVERHRIRPVIDRSFPFDRAVDAFRYYASGSAFGKVVIELPPLAA</sequence>
<organism evidence="2 3">
    <name type="scientific">Kitasatospora saccharophila</name>
    <dbReference type="NCBI Taxonomy" id="407973"/>
    <lineage>
        <taxon>Bacteria</taxon>
        <taxon>Bacillati</taxon>
        <taxon>Actinomycetota</taxon>
        <taxon>Actinomycetes</taxon>
        <taxon>Kitasatosporales</taxon>
        <taxon>Streptomycetaceae</taxon>
        <taxon>Kitasatospora</taxon>
    </lineage>
</organism>
<proteinExistence type="predicted"/>
<comment type="caution">
    <text evidence="2">The sequence shown here is derived from an EMBL/GenBank/DDBJ whole genome shotgun (WGS) entry which is preliminary data.</text>
</comment>
<dbReference type="Pfam" id="PF13602">
    <property type="entry name" value="ADH_zinc_N_2"/>
    <property type="match status" value="1"/>
</dbReference>
<feature type="compositionally biased region" description="Basic and acidic residues" evidence="1">
    <location>
        <begin position="46"/>
        <end position="64"/>
    </location>
</feature>
<feature type="compositionally biased region" description="Basic residues" evidence="1">
    <location>
        <begin position="210"/>
        <end position="219"/>
    </location>
</feature>
<feature type="region of interest" description="Disordered" evidence="1">
    <location>
        <begin position="1"/>
        <end position="128"/>
    </location>
</feature>
<dbReference type="PANTHER" id="PTHR45033">
    <property type="match status" value="1"/>
</dbReference>
<feature type="region of interest" description="Disordered" evidence="1">
    <location>
        <begin position="205"/>
        <end position="228"/>
    </location>
</feature>
<dbReference type="Proteomes" id="UP001500897">
    <property type="component" value="Unassembled WGS sequence"/>
</dbReference>
<evidence type="ECO:0000256" key="1">
    <source>
        <dbReference type="SAM" id="MobiDB-lite"/>
    </source>
</evidence>
<evidence type="ECO:0000313" key="3">
    <source>
        <dbReference type="Proteomes" id="UP001500897"/>
    </source>
</evidence>
<dbReference type="EMBL" id="BAAANS010000080">
    <property type="protein sequence ID" value="GAA2121683.1"/>
    <property type="molecule type" value="Genomic_DNA"/>
</dbReference>
<protein>
    <recommendedName>
        <fullName evidence="4">Zinc-binding dehydrogenase</fullName>
    </recommendedName>
</protein>
<name>A0ABN2Y3S3_9ACTN</name>